<feature type="region of interest" description="Disordered" evidence="1">
    <location>
        <begin position="81"/>
        <end position="103"/>
    </location>
</feature>
<gene>
    <name evidence="2" type="ORF">GCM10007420_17580</name>
</gene>
<evidence type="ECO:0000313" key="3">
    <source>
        <dbReference type="Proteomes" id="UP000648722"/>
    </source>
</evidence>
<protein>
    <submittedName>
        <fullName evidence="2">Uncharacterized protein</fullName>
    </submittedName>
</protein>
<proteinExistence type="predicted"/>
<dbReference type="EMBL" id="BMFS01000007">
    <property type="protein sequence ID" value="GGH01874.1"/>
    <property type="molecule type" value="Genomic_DNA"/>
</dbReference>
<feature type="compositionally biased region" description="Pro residues" evidence="1">
    <location>
        <begin position="94"/>
        <end position="103"/>
    </location>
</feature>
<accession>A0ABQ1XSX2</accession>
<name>A0ABQ1XSX2_9PROT</name>
<keyword evidence="3" id="KW-1185">Reference proteome</keyword>
<evidence type="ECO:0000256" key="1">
    <source>
        <dbReference type="SAM" id="MobiDB-lite"/>
    </source>
</evidence>
<comment type="caution">
    <text evidence="2">The sequence shown here is derived from an EMBL/GenBank/DDBJ whole genome shotgun (WGS) entry which is preliminary data.</text>
</comment>
<organism evidence="2 3">
    <name type="scientific">Glycocaulis albus</name>
    <dbReference type="NCBI Taxonomy" id="1382801"/>
    <lineage>
        <taxon>Bacteria</taxon>
        <taxon>Pseudomonadati</taxon>
        <taxon>Pseudomonadota</taxon>
        <taxon>Alphaproteobacteria</taxon>
        <taxon>Maricaulales</taxon>
        <taxon>Maricaulaceae</taxon>
        <taxon>Glycocaulis</taxon>
    </lineage>
</organism>
<dbReference type="RefSeq" id="WP_188452204.1">
    <property type="nucleotide sequence ID" value="NZ_BMFS01000007.1"/>
</dbReference>
<sequence length="103" mass="10877">MLGVAIDILHWIAGAVLALVGIGYDRAEDCAPPVRQQSFEEARFTDEAAAIHLLASDMHVEQLRTADGDLVFVVRSGQAQPVSGCASAPGHLPSVPPPPVLRL</sequence>
<dbReference type="Proteomes" id="UP000648722">
    <property type="component" value="Unassembled WGS sequence"/>
</dbReference>
<evidence type="ECO:0000313" key="2">
    <source>
        <dbReference type="EMBL" id="GGH01874.1"/>
    </source>
</evidence>
<reference evidence="3" key="1">
    <citation type="journal article" date="2019" name="Int. J. Syst. Evol. Microbiol.">
        <title>The Global Catalogue of Microorganisms (GCM) 10K type strain sequencing project: providing services to taxonomists for standard genome sequencing and annotation.</title>
        <authorList>
            <consortium name="The Broad Institute Genomics Platform"/>
            <consortium name="The Broad Institute Genome Sequencing Center for Infectious Disease"/>
            <person name="Wu L."/>
            <person name="Ma J."/>
        </authorList>
    </citation>
    <scope>NUCLEOTIDE SEQUENCE [LARGE SCALE GENOMIC DNA]</scope>
    <source>
        <strain evidence="3">CGMCC 1.12766</strain>
    </source>
</reference>